<keyword evidence="2" id="KW-1185">Reference proteome</keyword>
<proteinExistence type="predicted"/>
<organism evidence="1 2">
    <name type="scientific">Pseudomonas cyclaminis</name>
    <dbReference type="NCBI Taxonomy" id="2781239"/>
    <lineage>
        <taxon>Bacteria</taxon>
        <taxon>Pseudomonadati</taxon>
        <taxon>Pseudomonadota</taxon>
        <taxon>Gammaproteobacteria</taxon>
        <taxon>Pseudomonadales</taxon>
        <taxon>Pseudomonadaceae</taxon>
        <taxon>Pseudomonas</taxon>
    </lineage>
</organism>
<evidence type="ECO:0000313" key="2">
    <source>
        <dbReference type="Proteomes" id="UP000613075"/>
    </source>
</evidence>
<dbReference type="Proteomes" id="UP000613075">
    <property type="component" value="Unassembled WGS sequence"/>
</dbReference>
<accession>A0ABR9SLV7</accession>
<dbReference type="RefSeq" id="WP_193901501.1">
    <property type="nucleotide sequence ID" value="NZ_JADDUM010000008.1"/>
</dbReference>
<evidence type="ECO:0008006" key="3">
    <source>
        <dbReference type="Google" id="ProtNLM"/>
    </source>
</evidence>
<protein>
    <recommendedName>
        <fullName evidence="3">DUF4365 domain-containing protein</fullName>
    </recommendedName>
</protein>
<gene>
    <name evidence="1" type="ORF">IQK56_00800</name>
</gene>
<comment type="caution">
    <text evidence="1">The sequence shown here is derived from an EMBL/GenBank/DDBJ whole genome shotgun (WGS) entry which is preliminary data.</text>
</comment>
<name>A0ABR9SLV7_9PSED</name>
<sequence>MPLDTSSYVYFFQGACAESHIAALFQFAGFEVTKITPDSGIDLVVTNIARSRFANETPKSINVQVKSTIMKDEFANFWIAEDELDFLSQGENRYTVFAYFYDLEKTLDLDDFRAYTNQMDESVDTESPELQSIDRKDGGASKKHKNHILEFTKYSLDLFWLNSKQIQRSRDEGLWEYSVEFQKWGLNVSTQDGFLSIYNKKNDSFACPVSALQEVRYMMISSQSQASFDEGKFSFLHV</sequence>
<dbReference type="EMBL" id="JADDUM010000008">
    <property type="protein sequence ID" value="MBE8589584.1"/>
    <property type="molecule type" value="Genomic_DNA"/>
</dbReference>
<evidence type="ECO:0000313" key="1">
    <source>
        <dbReference type="EMBL" id="MBE8589584.1"/>
    </source>
</evidence>
<reference evidence="1 2" key="1">
    <citation type="submission" date="2020-10" db="EMBL/GenBank/DDBJ databases">
        <title>The draft genomes of Cyclamen pathogen Pseudomonas sp.</title>
        <authorList>
            <person name="Fujikawa T."/>
            <person name="Sawada H."/>
        </authorList>
    </citation>
    <scope>NUCLEOTIDE SEQUENCE [LARGE SCALE GENOMIC DNA]</scope>
    <source>
        <strain evidence="1 2">MAFF 301449</strain>
    </source>
</reference>